<keyword evidence="2" id="KW-1185">Reference proteome</keyword>
<accession>A0A0C2TEZ5</accession>
<dbReference type="HOGENOM" id="CLU_2704305_0_0_1"/>
<dbReference type="AlphaFoldDB" id="A0A0C2TEZ5"/>
<dbReference type="InParanoid" id="A0A0C2TEZ5"/>
<gene>
    <name evidence="1" type="ORF">M378DRAFT_162055</name>
</gene>
<dbReference type="EMBL" id="KN818242">
    <property type="protein sequence ID" value="KIL65429.1"/>
    <property type="molecule type" value="Genomic_DNA"/>
</dbReference>
<proteinExistence type="predicted"/>
<reference evidence="1 2" key="1">
    <citation type="submission" date="2014-04" db="EMBL/GenBank/DDBJ databases">
        <title>Evolutionary Origins and Diversification of the Mycorrhizal Mutualists.</title>
        <authorList>
            <consortium name="DOE Joint Genome Institute"/>
            <consortium name="Mycorrhizal Genomics Consortium"/>
            <person name="Kohler A."/>
            <person name="Kuo A."/>
            <person name="Nagy L.G."/>
            <person name="Floudas D."/>
            <person name="Copeland A."/>
            <person name="Barry K.W."/>
            <person name="Cichocki N."/>
            <person name="Veneault-Fourrey C."/>
            <person name="LaButti K."/>
            <person name="Lindquist E.A."/>
            <person name="Lipzen A."/>
            <person name="Lundell T."/>
            <person name="Morin E."/>
            <person name="Murat C."/>
            <person name="Riley R."/>
            <person name="Ohm R."/>
            <person name="Sun H."/>
            <person name="Tunlid A."/>
            <person name="Henrissat B."/>
            <person name="Grigoriev I.V."/>
            <person name="Hibbett D.S."/>
            <person name="Martin F."/>
        </authorList>
    </citation>
    <scope>NUCLEOTIDE SEQUENCE [LARGE SCALE GENOMIC DNA]</scope>
    <source>
        <strain evidence="1 2">Koide BX008</strain>
    </source>
</reference>
<sequence>MVEAVAADVESSSCRVGGLAECIRIVVVEVEVRLARKLLASARELGGGDIVGLAGEVDMVIFIGKSLALLLRP</sequence>
<evidence type="ECO:0000313" key="2">
    <source>
        <dbReference type="Proteomes" id="UP000054549"/>
    </source>
</evidence>
<evidence type="ECO:0000313" key="1">
    <source>
        <dbReference type="EMBL" id="KIL65429.1"/>
    </source>
</evidence>
<name>A0A0C2TEZ5_AMAMK</name>
<protein>
    <submittedName>
        <fullName evidence="1">Uncharacterized protein</fullName>
    </submittedName>
</protein>
<dbReference type="Proteomes" id="UP000054549">
    <property type="component" value="Unassembled WGS sequence"/>
</dbReference>
<organism evidence="1 2">
    <name type="scientific">Amanita muscaria (strain Koide BX008)</name>
    <dbReference type="NCBI Taxonomy" id="946122"/>
    <lineage>
        <taxon>Eukaryota</taxon>
        <taxon>Fungi</taxon>
        <taxon>Dikarya</taxon>
        <taxon>Basidiomycota</taxon>
        <taxon>Agaricomycotina</taxon>
        <taxon>Agaricomycetes</taxon>
        <taxon>Agaricomycetidae</taxon>
        <taxon>Agaricales</taxon>
        <taxon>Pluteineae</taxon>
        <taxon>Amanitaceae</taxon>
        <taxon>Amanita</taxon>
    </lineage>
</organism>